<reference evidence="2 3" key="1">
    <citation type="submission" date="2018-12" db="EMBL/GenBank/DDBJ databases">
        <authorList>
            <consortium name="Pathogen Informatics"/>
        </authorList>
    </citation>
    <scope>NUCLEOTIDE SEQUENCE [LARGE SCALE GENOMIC DNA]</scope>
    <source>
        <strain evidence="2 3">NCTC13098</strain>
    </source>
</reference>
<feature type="domain" description="Methyltransferase" evidence="1">
    <location>
        <begin position="65"/>
        <end position="134"/>
    </location>
</feature>
<keyword evidence="2" id="KW-0808">Transferase</keyword>
<evidence type="ECO:0000313" key="2">
    <source>
        <dbReference type="EMBL" id="VDR26546.1"/>
    </source>
</evidence>
<dbReference type="Pfam" id="PF13649">
    <property type="entry name" value="Methyltransf_25"/>
    <property type="match status" value="1"/>
</dbReference>
<sequence>MLIDEIDFAGLYQQQLRLAGRTEKSPAHWDARAEKMADSCGQPTDGYLLQLLAKIDLTDAHSLFDMGCGPGTVALALADKLAAVHGVDYSHGMLEVAEKRAAQMRITNACWHLRAWEESWHDIPRCDIAVASRSTLVGNMRQAMDKLNRQARLRVYTTHLVQPTFMPPAIQRALGREVVELPNYIYALNVLYQMGIHARVDFIRGPSCQRDNATFERFEENVKWTLGVLSEEDRARLHHWYQRQDPQAIAPPSRDWALISWECGENG</sequence>
<name>A0A3P8M1S3_RAOTE</name>
<gene>
    <name evidence="2" type="ORF">NCTC13098_02897</name>
</gene>
<protein>
    <submittedName>
        <fullName evidence="2">Trans-aconitate methyltransferase</fullName>
    </submittedName>
</protein>
<evidence type="ECO:0000313" key="3">
    <source>
        <dbReference type="Proteomes" id="UP000274346"/>
    </source>
</evidence>
<dbReference type="InterPro" id="IPR041698">
    <property type="entry name" value="Methyltransf_25"/>
</dbReference>
<dbReference type="AlphaFoldDB" id="A0A3P8M1S3"/>
<dbReference type="Gene3D" id="3.40.50.150">
    <property type="entry name" value="Vaccinia Virus protein VP39"/>
    <property type="match status" value="1"/>
</dbReference>
<organism evidence="2 3">
    <name type="scientific">Raoultella terrigena</name>
    <name type="common">Klebsiella terrigena</name>
    <dbReference type="NCBI Taxonomy" id="577"/>
    <lineage>
        <taxon>Bacteria</taxon>
        <taxon>Pseudomonadati</taxon>
        <taxon>Pseudomonadota</taxon>
        <taxon>Gammaproteobacteria</taxon>
        <taxon>Enterobacterales</taxon>
        <taxon>Enterobacteriaceae</taxon>
        <taxon>Klebsiella/Raoultella group</taxon>
        <taxon>Raoultella</taxon>
    </lineage>
</organism>
<dbReference type="KEGG" id="rtg:NCTC13098_02897"/>
<keyword evidence="2" id="KW-0489">Methyltransferase</keyword>
<evidence type="ECO:0000259" key="1">
    <source>
        <dbReference type="Pfam" id="PF13649"/>
    </source>
</evidence>
<dbReference type="GO" id="GO:0008168">
    <property type="term" value="F:methyltransferase activity"/>
    <property type="evidence" value="ECO:0007669"/>
    <property type="project" value="UniProtKB-KW"/>
</dbReference>
<proteinExistence type="predicted"/>
<dbReference type="SUPFAM" id="SSF53335">
    <property type="entry name" value="S-adenosyl-L-methionine-dependent methyltransferases"/>
    <property type="match status" value="1"/>
</dbReference>
<dbReference type="GO" id="GO:0032259">
    <property type="term" value="P:methylation"/>
    <property type="evidence" value="ECO:0007669"/>
    <property type="project" value="UniProtKB-KW"/>
</dbReference>
<dbReference type="InterPro" id="IPR029063">
    <property type="entry name" value="SAM-dependent_MTases_sf"/>
</dbReference>
<accession>A0A3P8M1S3</accession>
<dbReference type="EMBL" id="LR131271">
    <property type="protein sequence ID" value="VDR26546.1"/>
    <property type="molecule type" value="Genomic_DNA"/>
</dbReference>
<dbReference type="Proteomes" id="UP000274346">
    <property type="component" value="Chromosome"/>
</dbReference>